<dbReference type="EMBL" id="JAGTPG010000002">
    <property type="protein sequence ID" value="MBR8640510.1"/>
    <property type="molecule type" value="Genomic_DNA"/>
</dbReference>
<dbReference type="PANTHER" id="PTHR43557">
    <property type="entry name" value="APOPTOSIS-INDUCING FACTOR 1"/>
    <property type="match status" value="1"/>
</dbReference>
<name>A0A941FF72_9ACTN</name>
<evidence type="ECO:0000313" key="7">
    <source>
        <dbReference type="Proteomes" id="UP000682308"/>
    </source>
</evidence>
<evidence type="ECO:0000256" key="3">
    <source>
        <dbReference type="ARBA" id="ARBA00022827"/>
    </source>
</evidence>
<gene>
    <name evidence="6" type="ORF">KEF29_17325</name>
</gene>
<accession>A0A941FF72</accession>
<keyword evidence="4" id="KW-0560">Oxidoreductase</keyword>
<dbReference type="Gene3D" id="3.50.50.60">
    <property type="entry name" value="FAD/NAD(P)-binding domain"/>
    <property type="match status" value="2"/>
</dbReference>
<reference evidence="6 7" key="1">
    <citation type="submission" date="2021-04" db="EMBL/GenBank/DDBJ databases">
        <title>Characterization of the biosynthetic gene cluster of new lipopeptides with antitumor activity in the genome of the marine Streptomyces PHM034.</title>
        <authorList>
            <person name="Ceniceros A."/>
            <person name="Canedo L."/>
            <person name="Mendez C."/>
            <person name="Olano C."/>
            <person name="Schleissner C."/>
            <person name="Cuevas C."/>
            <person name="De La Calle F."/>
            <person name="Salas J.A."/>
        </authorList>
    </citation>
    <scope>NUCLEOTIDE SEQUENCE [LARGE SCALE GENOMIC DNA]</scope>
    <source>
        <strain evidence="6 7">PHM034</strain>
    </source>
</reference>
<comment type="caution">
    <text evidence="6">The sequence shown here is derived from an EMBL/GenBank/DDBJ whole genome shotgun (WGS) entry which is preliminary data.</text>
</comment>
<dbReference type="PANTHER" id="PTHR43557:SF2">
    <property type="entry name" value="RIESKE DOMAIN-CONTAINING PROTEIN-RELATED"/>
    <property type="match status" value="1"/>
</dbReference>
<organism evidence="6 7">
    <name type="scientific">Streptomyces tuirus</name>
    <dbReference type="NCBI Taxonomy" id="68278"/>
    <lineage>
        <taxon>Bacteria</taxon>
        <taxon>Bacillati</taxon>
        <taxon>Actinomycetota</taxon>
        <taxon>Actinomycetes</taxon>
        <taxon>Kitasatosporales</taxon>
        <taxon>Streptomycetaceae</taxon>
        <taxon>Streptomyces</taxon>
    </lineage>
</organism>
<dbReference type="PRINTS" id="PR00368">
    <property type="entry name" value="FADPNR"/>
</dbReference>
<dbReference type="InterPro" id="IPR050446">
    <property type="entry name" value="FAD-oxidoreductase/Apoptosis"/>
</dbReference>
<keyword evidence="3" id="KW-0274">FAD</keyword>
<evidence type="ECO:0000259" key="5">
    <source>
        <dbReference type="Pfam" id="PF07992"/>
    </source>
</evidence>
<protein>
    <submittedName>
        <fullName evidence="6">FAD-dependent oxidoreductase</fullName>
    </submittedName>
</protein>
<sequence>MDRIVVVGASLAGVHAAEALRQAGFDRSLTVLGAEPHLPYDRPPLVQASVRQPPAPFDLRPSQWYADHGVTLLLDRVAVGLDGANRYVALSDGGRVEYDGLVIATGSQPKTLDAGAEHVVTLRRLEEASALRHRLSTVRHVAVIGAGCLGLELAAALSRRGCSVTVVEIAPAPLARVLGDEVGTWFRELHERHGVAVRCETLAVAVEKAGRRYRLHLHDGDVIEADLVVGALGRYPPSSG</sequence>
<dbReference type="Proteomes" id="UP000682308">
    <property type="component" value="Unassembled WGS sequence"/>
</dbReference>
<evidence type="ECO:0000256" key="1">
    <source>
        <dbReference type="ARBA" id="ARBA00001974"/>
    </source>
</evidence>
<dbReference type="GO" id="GO:0016651">
    <property type="term" value="F:oxidoreductase activity, acting on NAD(P)H"/>
    <property type="evidence" value="ECO:0007669"/>
    <property type="project" value="TreeGrafter"/>
</dbReference>
<dbReference type="PRINTS" id="PR00469">
    <property type="entry name" value="PNDRDTASEII"/>
</dbReference>
<evidence type="ECO:0000313" key="6">
    <source>
        <dbReference type="EMBL" id="MBR8640510.1"/>
    </source>
</evidence>
<proteinExistence type="predicted"/>
<dbReference type="Pfam" id="PF07992">
    <property type="entry name" value="Pyr_redox_2"/>
    <property type="match status" value="1"/>
</dbReference>
<keyword evidence="7" id="KW-1185">Reference proteome</keyword>
<dbReference type="SUPFAM" id="SSF51905">
    <property type="entry name" value="FAD/NAD(P)-binding domain"/>
    <property type="match status" value="2"/>
</dbReference>
<feature type="domain" description="FAD/NAD(P)-binding" evidence="5">
    <location>
        <begin position="3"/>
        <end position="237"/>
    </location>
</feature>
<dbReference type="AlphaFoldDB" id="A0A941FF72"/>
<keyword evidence="2" id="KW-0285">Flavoprotein</keyword>
<comment type="cofactor">
    <cofactor evidence="1">
        <name>FAD</name>
        <dbReference type="ChEBI" id="CHEBI:57692"/>
    </cofactor>
</comment>
<dbReference type="InterPro" id="IPR036188">
    <property type="entry name" value="FAD/NAD-bd_sf"/>
</dbReference>
<dbReference type="GO" id="GO:0005737">
    <property type="term" value="C:cytoplasm"/>
    <property type="evidence" value="ECO:0007669"/>
    <property type="project" value="TreeGrafter"/>
</dbReference>
<evidence type="ECO:0000256" key="4">
    <source>
        <dbReference type="ARBA" id="ARBA00023002"/>
    </source>
</evidence>
<dbReference type="InterPro" id="IPR023753">
    <property type="entry name" value="FAD/NAD-binding_dom"/>
</dbReference>
<evidence type="ECO:0000256" key="2">
    <source>
        <dbReference type="ARBA" id="ARBA00022630"/>
    </source>
</evidence>